<evidence type="ECO:0000313" key="3">
    <source>
        <dbReference type="Proteomes" id="UP000479000"/>
    </source>
</evidence>
<proteinExistence type="predicted"/>
<name>A0A6H5G2X4_9HEMI</name>
<sequence length="70" mass="7870">DVALVFRSGWSHGRLFLASLAGHVPGQLCQTRPSRNSTLFRVSRASFLDQIKRSCWIRVQGTSPEVFPQL</sequence>
<dbReference type="AlphaFoldDB" id="A0A6H5G2X4"/>
<organism evidence="2 3">
    <name type="scientific">Nesidiocoris tenuis</name>
    <dbReference type="NCBI Taxonomy" id="355587"/>
    <lineage>
        <taxon>Eukaryota</taxon>
        <taxon>Metazoa</taxon>
        <taxon>Ecdysozoa</taxon>
        <taxon>Arthropoda</taxon>
        <taxon>Hexapoda</taxon>
        <taxon>Insecta</taxon>
        <taxon>Pterygota</taxon>
        <taxon>Neoptera</taxon>
        <taxon>Paraneoptera</taxon>
        <taxon>Hemiptera</taxon>
        <taxon>Heteroptera</taxon>
        <taxon>Panheteroptera</taxon>
        <taxon>Cimicomorpha</taxon>
        <taxon>Miridae</taxon>
        <taxon>Dicyphina</taxon>
        <taxon>Nesidiocoris</taxon>
    </lineage>
</organism>
<dbReference type="Proteomes" id="UP000479000">
    <property type="component" value="Unassembled WGS sequence"/>
</dbReference>
<keyword evidence="3" id="KW-1185">Reference proteome</keyword>
<dbReference type="EMBL" id="CADCXU010004462">
    <property type="protein sequence ID" value="CAA9996200.1"/>
    <property type="molecule type" value="Genomic_DNA"/>
</dbReference>
<gene>
    <name evidence="1" type="ORF">NTEN_LOCUS2785</name>
    <name evidence="2" type="ORF">NTEN_LOCUS2787</name>
</gene>
<protein>
    <submittedName>
        <fullName evidence="2">Uncharacterized protein</fullName>
    </submittedName>
</protein>
<accession>A0A6H5G2X4</accession>
<feature type="non-terminal residue" evidence="2">
    <location>
        <position position="1"/>
    </location>
</feature>
<reference evidence="2 3" key="1">
    <citation type="submission" date="2020-02" db="EMBL/GenBank/DDBJ databases">
        <authorList>
            <person name="Ferguson B K."/>
        </authorList>
    </citation>
    <scope>NUCLEOTIDE SEQUENCE [LARGE SCALE GENOMIC DNA]</scope>
</reference>
<dbReference type="EMBL" id="CADCXU010004463">
    <property type="protein sequence ID" value="CAA9996202.1"/>
    <property type="molecule type" value="Genomic_DNA"/>
</dbReference>
<evidence type="ECO:0000313" key="2">
    <source>
        <dbReference type="EMBL" id="CAA9996202.1"/>
    </source>
</evidence>
<evidence type="ECO:0000313" key="1">
    <source>
        <dbReference type="EMBL" id="CAA9996200.1"/>
    </source>
</evidence>